<keyword evidence="3" id="KW-1185">Reference proteome</keyword>
<dbReference type="AlphaFoldDB" id="A0AAP0HCM5"/>
<protein>
    <submittedName>
        <fullName evidence="2">Uncharacterized protein</fullName>
    </submittedName>
</protein>
<reference evidence="2 3" key="1">
    <citation type="submission" date="2024-01" db="EMBL/GenBank/DDBJ databases">
        <title>Genome assemblies of Stephania.</title>
        <authorList>
            <person name="Yang L."/>
        </authorList>
    </citation>
    <scope>NUCLEOTIDE SEQUENCE [LARGE SCALE GENOMIC DNA]</scope>
    <source>
        <strain evidence="2">JXDWG</strain>
        <tissue evidence="2">Leaf</tissue>
    </source>
</reference>
<evidence type="ECO:0000313" key="2">
    <source>
        <dbReference type="EMBL" id="KAK9083323.1"/>
    </source>
</evidence>
<feature type="region of interest" description="Disordered" evidence="1">
    <location>
        <begin position="45"/>
        <end position="86"/>
    </location>
</feature>
<name>A0AAP0HCM5_9MAGN</name>
<sequence>MARRAKGSSGDNDVEANARAVATVRRARSGNDVEARVAVARAATAVKRARGGSGSEERRGGFNDGEDMRGWQNMPGPFGPFCPVPF</sequence>
<dbReference type="EMBL" id="JBBNAG010000013">
    <property type="protein sequence ID" value="KAK9083323.1"/>
    <property type="molecule type" value="Genomic_DNA"/>
</dbReference>
<organism evidence="2 3">
    <name type="scientific">Stephania cephalantha</name>
    <dbReference type="NCBI Taxonomy" id="152367"/>
    <lineage>
        <taxon>Eukaryota</taxon>
        <taxon>Viridiplantae</taxon>
        <taxon>Streptophyta</taxon>
        <taxon>Embryophyta</taxon>
        <taxon>Tracheophyta</taxon>
        <taxon>Spermatophyta</taxon>
        <taxon>Magnoliopsida</taxon>
        <taxon>Ranunculales</taxon>
        <taxon>Menispermaceae</taxon>
        <taxon>Menispermoideae</taxon>
        <taxon>Cissampelideae</taxon>
        <taxon>Stephania</taxon>
    </lineage>
</organism>
<feature type="compositionally biased region" description="Basic and acidic residues" evidence="1">
    <location>
        <begin position="55"/>
        <end position="69"/>
    </location>
</feature>
<accession>A0AAP0HCM5</accession>
<comment type="caution">
    <text evidence="2">The sequence shown here is derived from an EMBL/GenBank/DDBJ whole genome shotgun (WGS) entry which is preliminary data.</text>
</comment>
<feature type="compositionally biased region" description="Pro residues" evidence="1">
    <location>
        <begin position="77"/>
        <end position="86"/>
    </location>
</feature>
<evidence type="ECO:0000313" key="3">
    <source>
        <dbReference type="Proteomes" id="UP001419268"/>
    </source>
</evidence>
<proteinExistence type="predicted"/>
<dbReference type="Proteomes" id="UP001419268">
    <property type="component" value="Unassembled WGS sequence"/>
</dbReference>
<gene>
    <name evidence="2" type="ORF">Scep_029794</name>
</gene>
<evidence type="ECO:0000256" key="1">
    <source>
        <dbReference type="SAM" id="MobiDB-lite"/>
    </source>
</evidence>